<feature type="compositionally biased region" description="Basic and acidic residues" evidence="1">
    <location>
        <begin position="32"/>
        <end position="42"/>
    </location>
</feature>
<accession>A0A0L0FWS8</accession>
<organism evidence="2 3">
    <name type="scientific">Sphaeroforma arctica JP610</name>
    <dbReference type="NCBI Taxonomy" id="667725"/>
    <lineage>
        <taxon>Eukaryota</taxon>
        <taxon>Ichthyosporea</taxon>
        <taxon>Ichthyophonida</taxon>
        <taxon>Sphaeroforma</taxon>
    </lineage>
</organism>
<evidence type="ECO:0000256" key="1">
    <source>
        <dbReference type="SAM" id="MobiDB-lite"/>
    </source>
</evidence>
<dbReference type="AlphaFoldDB" id="A0A0L0FWS8"/>
<feature type="region of interest" description="Disordered" evidence="1">
    <location>
        <begin position="1"/>
        <end position="125"/>
    </location>
</feature>
<proteinExistence type="predicted"/>
<dbReference type="RefSeq" id="XP_014154315.1">
    <property type="nucleotide sequence ID" value="XM_014298840.1"/>
</dbReference>
<keyword evidence="3" id="KW-1185">Reference proteome</keyword>
<dbReference type="GeneID" id="25907724"/>
<feature type="compositionally biased region" description="Low complexity" evidence="1">
    <location>
        <begin position="52"/>
        <end position="66"/>
    </location>
</feature>
<name>A0A0L0FWS8_9EUKA</name>
<sequence length="125" mass="13406">MMSRSSRTPSPTPVPRPRQAQASTLQAQLNAGEKDNGQEHRVGSQKAGSTDSNSQHQHQHQHQSNSAKAGSLDTAVGVEKDTTIYTANTPQECSTTDMEAIESNKGPPERPSGRPDMSTRALSKP</sequence>
<protein>
    <submittedName>
        <fullName evidence="2">Uncharacterized protein</fullName>
    </submittedName>
</protein>
<reference evidence="2 3" key="1">
    <citation type="submission" date="2011-02" db="EMBL/GenBank/DDBJ databases">
        <title>The Genome Sequence of Sphaeroforma arctica JP610.</title>
        <authorList>
            <consortium name="The Broad Institute Genome Sequencing Platform"/>
            <person name="Russ C."/>
            <person name="Cuomo C."/>
            <person name="Young S.K."/>
            <person name="Zeng Q."/>
            <person name="Gargeya S."/>
            <person name="Alvarado L."/>
            <person name="Berlin A."/>
            <person name="Chapman S.B."/>
            <person name="Chen Z."/>
            <person name="Freedman E."/>
            <person name="Gellesch M."/>
            <person name="Goldberg J."/>
            <person name="Griggs A."/>
            <person name="Gujja S."/>
            <person name="Heilman E."/>
            <person name="Heiman D."/>
            <person name="Howarth C."/>
            <person name="Mehta T."/>
            <person name="Neiman D."/>
            <person name="Pearson M."/>
            <person name="Roberts A."/>
            <person name="Saif S."/>
            <person name="Shea T."/>
            <person name="Shenoy N."/>
            <person name="Sisk P."/>
            <person name="Stolte C."/>
            <person name="Sykes S."/>
            <person name="White J."/>
            <person name="Yandava C."/>
            <person name="Burger G."/>
            <person name="Gray M.W."/>
            <person name="Holland P.W.H."/>
            <person name="King N."/>
            <person name="Lang F.B.F."/>
            <person name="Roger A.J."/>
            <person name="Ruiz-Trillo I."/>
            <person name="Haas B."/>
            <person name="Nusbaum C."/>
            <person name="Birren B."/>
        </authorList>
    </citation>
    <scope>NUCLEOTIDE SEQUENCE [LARGE SCALE GENOMIC DNA]</scope>
    <source>
        <strain evidence="2 3">JP610</strain>
    </source>
</reference>
<dbReference type="Proteomes" id="UP000054560">
    <property type="component" value="Unassembled WGS sequence"/>
</dbReference>
<feature type="compositionally biased region" description="Polar residues" evidence="1">
    <location>
        <begin position="83"/>
        <end position="97"/>
    </location>
</feature>
<feature type="compositionally biased region" description="Polar residues" evidence="1">
    <location>
        <begin position="20"/>
        <end position="29"/>
    </location>
</feature>
<dbReference type="EMBL" id="KQ242154">
    <property type="protein sequence ID" value="KNC80413.1"/>
    <property type="molecule type" value="Genomic_DNA"/>
</dbReference>
<evidence type="ECO:0000313" key="2">
    <source>
        <dbReference type="EMBL" id="KNC80413.1"/>
    </source>
</evidence>
<evidence type="ECO:0000313" key="3">
    <source>
        <dbReference type="Proteomes" id="UP000054560"/>
    </source>
</evidence>
<gene>
    <name evidence="2" type="ORF">SARC_07220</name>
</gene>